<keyword evidence="3" id="KW-1185">Reference proteome</keyword>
<sequence>MPESNPRAELQGEWGVSGWPKEPHRKQPSGWCSGGSEGADGRSPGLEVQSSLVEMYGPKKGGLGDYDLRGHR</sequence>
<evidence type="ECO:0000313" key="2">
    <source>
        <dbReference type="EMBL" id="KAK5934480.1"/>
    </source>
</evidence>
<evidence type="ECO:0000313" key="3">
    <source>
        <dbReference type="Proteomes" id="UP001331515"/>
    </source>
</evidence>
<evidence type="ECO:0000256" key="1">
    <source>
        <dbReference type="SAM" id="MobiDB-lite"/>
    </source>
</evidence>
<proteinExistence type="predicted"/>
<organism evidence="2 3">
    <name type="scientific">Champsocephalus gunnari</name>
    <name type="common">Mackerel icefish</name>
    <dbReference type="NCBI Taxonomy" id="52237"/>
    <lineage>
        <taxon>Eukaryota</taxon>
        <taxon>Metazoa</taxon>
        <taxon>Chordata</taxon>
        <taxon>Craniata</taxon>
        <taxon>Vertebrata</taxon>
        <taxon>Euteleostomi</taxon>
        <taxon>Actinopterygii</taxon>
        <taxon>Neopterygii</taxon>
        <taxon>Teleostei</taxon>
        <taxon>Neoteleostei</taxon>
        <taxon>Acanthomorphata</taxon>
        <taxon>Eupercaria</taxon>
        <taxon>Perciformes</taxon>
        <taxon>Notothenioidei</taxon>
        <taxon>Channichthyidae</taxon>
        <taxon>Champsocephalus</taxon>
    </lineage>
</organism>
<reference evidence="2 3" key="1">
    <citation type="journal article" date="2023" name="Mol. Biol. Evol.">
        <title>Genomics of Secondarily Temperate Adaptation in the Only Non-Antarctic Icefish.</title>
        <authorList>
            <person name="Rivera-Colon A.G."/>
            <person name="Rayamajhi N."/>
            <person name="Minhas B.F."/>
            <person name="Madrigal G."/>
            <person name="Bilyk K.T."/>
            <person name="Yoon V."/>
            <person name="Hune M."/>
            <person name="Gregory S."/>
            <person name="Cheng C.H.C."/>
            <person name="Catchen J.M."/>
        </authorList>
    </citation>
    <scope>NUCLEOTIDE SEQUENCE [LARGE SCALE GENOMIC DNA]</scope>
    <source>
        <tissue evidence="2">White muscle</tissue>
    </source>
</reference>
<dbReference type="Proteomes" id="UP001331515">
    <property type="component" value="Unassembled WGS sequence"/>
</dbReference>
<gene>
    <name evidence="2" type="ORF">CgunFtcFv8_014876</name>
</gene>
<comment type="caution">
    <text evidence="2">The sequence shown here is derived from an EMBL/GenBank/DDBJ whole genome shotgun (WGS) entry which is preliminary data.</text>
</comment>
<name>A0AAN8E668_CHAGU</name>
<dbReference type="AlphaFoldDB" id="A0AAN8E668"/>
<accession>A0AAN8E668</accession>
<protein>
    <submittedName>
        <fullName evidence="2">Uncharacterized protein</fullName>
    </submittedName>
</protein>
<dbReference type="EMBL" id="JAURVH010001514">
    <property type="protein sequence ID" value="KAK5934480.1"/>
    <property type="molecule type" value="Genomic_DNA"/>
</dbReference>
<feature type="region of interest" description="Disordered" evidence="1">
    <location>
        <begin position="1"/>
        <end position="47"/>
    </location>
</feature>